<accession>A0A9P1N940</accession>
<dbReference type="EMBL" id="CANHGI010000006">
    <property type="protein sequence ID" value="CAI5455636.1"/>
    <property type="molecule type" value="Genomic_DNA"/>
</dbReference>
<name>A0A9P1N940_9PELO</name>
<evidence type="ECO:0000313" key="2">
    <source>
        <dbReference type="Proteomes" id="UP001152747"/>
    </source>
</evidence>
<reference evidence="1" key="1">
    <citation type="submission" date="2022-11" db="EMBL/GenBank/DDBJ databases">
        <authorList>
            <person name="Kikuchi T."/>
        </authorList>
    </citation>
    <scope>NUCLEOTIDE SEQUENCE</scope>
    <source>
        <strain evidence="1">PS1010</strain>
    </source>
</reference>
<keyword evidence="2" id="KW-1185">Reference proteome</keyword>
<organism evidence="1 2">
    <name type="scientific">Caenorhabditis angaria</name>
    <dbReference type="NCBI Taxonomy" id="860376"/>
    <lineage>
        <taxon>Eukaryota</taxon>
        <taxon>Metazoa</taxon>
        <taxon>Ecdysozoa</taxon>
        <taxon>Nematoda</taxon>
        <taxon>Chromadorea</taxon>
        <taxon>Rhabditida</taxon>
        <taxon>Rhabditina</taxon>
        <taxon>Rhabditomorpha</taxon>
        <taxon>Rhabditoidea</taxon>
        <taxon>Rhabditidae</taxon>
        <taxon>Peloderinae</taxon>
        <taxon>Caenorhabditis</taxon>
    </lineage>
</organism>
<proteinExistence type="predicted"/>
<evidence type="ECO:0000313" key="1">
    <source>
        <dbReference type="EMBL" id="CAI5455636.1"/>
    </source>
</evidence>
<gene>
    <name evidence="1" type="ORF">CAMP_LOCUS18273</name>
</gene>
<sequence length="99" mass="11723">MKCDESEPLLEMCQNINNSSDMLTINTKSPSTLKTNENLDFLKLSKDLQTNNFSQLIQLRKNIRRLQTYYLFNVKGRIHTLQNNLRELYFDYIQGVLTF</sequence>
<comment type="caution">
    <text evidence="1">The sequence shown here is derived from an EMBL/GenBank/DDBJ whole genome shotgun (WGS) entry which is preliminary data.</text>
</comment>
<dbReference type="AlphaFoldDB" id="A0A9P1N940"/>
<protein>
    <submittedName>
        <fullName evidence="1">Uncharacterized protein</fullName>
    </submittedName>
</protein>
<dbReference type="Proteomes" id="UP001152747">
    <property type="component" value="Unassembled WGS sequence"/>
</dbReference>